<dbReference type="STRING" id="1162668.LFE_1414"/>
<keyword evidence="7" id="KW-0028">Amino-acid biosynthesis</keyword>
<proteinExistence type="inferred from homology"/>
<keyword evidence="8 13" id="KW-0808">Transferase</keyword>
<dbReference type="FunFam" id="1.10.3130.10:FF:000003">
    <property type="entry name" value="Serine acetyltransferase"/>
    <property type="match status" value="1"/>
</dbReference>
<evidence type="ECO:0000256" key="2">
    <source>
        <dbReference type="ARBA" id="ARBA00004876"/>
    </source>
</evidence>
<reference evidence="15 16" key="1">
    <citation type="journal article" date="2012" name="J. Bacteriol.">
        <title>Complete Genome Sequence of Leptospirillum ferrooxidans Strain C2-3, Isolated from a Fresh Volcanic Ash Deposit on the Island of Miyake, Japan.</title>
        <authorList>
            <person name="Fujimura R."/>
            <person name="Sato Y."/>
            <person name="Nishizawa T."/>
            <person name="Oshima K."/>
            <person name="Kim S.-W."/>
            <person name="Hattori M."/>
            <person name="Kamijo T."/>
            <person name="Ohta H."/>
        </authorList>
    </citation>
    <scope>NUCLEOTIDE SEQUENCE [LARGE SCALE GENOMIC DNA]</scope>
    <source>
        <strain evidence="15 16">C2-3</strain>
    </source>
</reference>
<evidence type="ECO:0000256" key="8">
    <source>
        <dbReference type="ARBA" id="ARBA00022679"/>
    </source>
</evidence>
<evidence type="ECO:0000256" key="1">
    <source>
        <dbReference type="ARBA" id="ARBA00004496"/>
    </source>
</evidence>
<dbReference type="PROSITE" id="PS00101">
    <property type="entry name" value="HEXAPEP_TRANSFERASES"/>
    <property type="match status" value="1"/>
</dbReference>
<evidence type="ECO:0000259" key="14">
    <source>
        <dbReference type="Pfam" id="PF06426"/>
    </source>
</evidence>
<dbReference type="Gene3D" id="2.160.10.10">
    <property type="entry name" value="Hexapeptide repeat proteins"/>
    <property type="match status" value="1"/>
</dbReference>
<keyword evidence="10" id="KW-0198">Cysteine biosynthesis</keyword>
<evidence type="ECO:0000313" key="15">
    <source>
        <dbReference type="EMBL" id="BAM07097.1"/>
    </source>
</evidence>
<reference evidence="16" key="2">
    <citation type="submission" date="2012-03" db="EMBL/GenBank/DDBJ databases">
        <title>The complete genome sequence of the pioneer microbe on fresh volcanic deposit, Leptospirillum ferrooxidans strain C2-3.</title>
        <authorList>
            <person name="Fujimura R."/>
            <person name="Sato Y."/>
            <person name="Nishizawa T."/>
            <person name="Nanba K."/>
            <person name="Oshima K."/>
            <person name="Hattori M."/>
            <person name="Kamijo T."/>
            <person name="Ohta H."/>
        </authorList>
    </citation>
    <scope>NUCLEOTIDE SEQUENCE [LARGE SCALE GENOMIC DNA]</scope>
    <source>
        <strain evidence="16">C2-3</strain>
    </source>
</reference>
<evidence type="ECO:0000256" key="12">
    <source>
        <dbReference type="ARBA" id="ARBA00049486"/>
    </source>
</evidence>
<dbReference type="NCBIfam" id="TIGR01172">
    <property type="entry name" value="cysE"/>
    <property type="match status" value="1"/>
</dbReference>
<dbReference type="GO" id="GO:0006535">
    <property type="term" value="P:cysteine biosynthetic process from serine"/>
    <property type="evidence" value="ECO:0007669"/>
    <property type="project" value="InterPro"/>
</dbReference>
<sequence>MDSDKANSGRLEADRNHSRSGFWETLRYDLRAVFDRDPAARSSLEVLLTYPGFHALFLHRLAHPIHRNGFRLFARILSAFSRWMTGIEIHPGATIGRGFFIDHGMGVVIGETTIIGSDVTLFQGVSLGGNGKDRGHKRHPTLGNHVLVGAGAKILGDIRIGDGVRVGANAVVLRSVPSNCTVVGIPGRVVRSLDAGYPEEFLNHQDMPDPYLERIESLERIISDLREELRFKKDPSGNRKEGGKE</sequence>
<organism evidence="15 16">
    <name type="scientific">Leptospirillum ferrooxidans (strain C2-3)</name>
    <dbReference type="NCBI Taxonomy" id="1162668"/>
    <lineage>
        <taxon>Bacteria</taxon>
        <taxon>Pseudomonadati</taxon>
        <taxon>Nitrospirota</taxon>
        <taxon>Nitrospiria</taxon>
        <taxon>Nitrospirales</taxon>
        <taxon>Nitrospiraceae</taxon>
        <taxon>Leptospirillum</taxon>
    </lineage>
</organism>
<dbReference type="CDD" id="cd03354">
    <property type="entry name" value="LbH_SAT"/>
    <property type="match status" value="1"/>
</dbReference>
<keyword evidence="16" id="KW-1185">Reference proteome</keyword>
<dbReference type="PATRIC" id="fig|1162668.3.peg.1680"/>
<dbReference type="EC" id="2.3.1.30" evidence="4 13"/>
<evidence type="ECO:0000256" key="5">
    <source>
        <dbReference type="ARBA" id="ARBA00018522"/>
    </source>
</evidence>
<evidence type="ECO:0000313" key="16">
    <source>
        <dbReference type="Proteomes" id="UP000007382"/>
    </source>
</evidence>
<dbReference type="PANTHER" id="PTHR42811">
    <property type="entry name" value="SERINE ACETYLTRANSFERASE"/>
    <property type="match status" value="1"/>
</dbReference>
<comment type="similarity">
    <text evidence="3 13">Belongs to the transferase hexapeptide repeat family.</text>
</comment>
<evidence type="ECO:0000256" key="4">
    <source>
        <dbReference type="ARBA" id="ARBA00013266"/>
    </source>
</evidence>
<dbReference type="KEGG" id="lfc:LFE_1414"/>
<dbReference type="InterPro" id="IPR005881">
    <property type="entry name" value="Ser_O-AcTrfase"/>
</dbReference>
<dbReference type="NCBIfam" id="NF041874">
    <property type="entry name" value="EPS_EpsC"/>
    <property type="match status" value="1"/>
</dbReference>
<keyword evidence="9" id="KW-0677">Repeat</keyword>
<comment type="catalytic activity">
    <reaction evidence="12 13">
        <text>L-serine + acetyl-CoA = O-acetyl-L-serine + CoA</text>
        <dbReference type="Rhea" id="RHEA:24560"/>
        <dbReference type="ChEBI" id="CHEBI:33384"/>
        <dbReference type="ChEBI" id="CHEBI:57287"/>
        <dbReference type="ChEBI" id="CHEBI:57288"/>
        <dbReference type="ChEBI" id="CHEBI:58340"/>
        <dbReference type="EC" id="2.3.1.30"/>
    </reaction>
</comment>
<evidence type="ECO:0000256" key="6">
    <source>
        <dbReference type="ARBA" id="ARBA00022490"/>
    </source>
</evidence>
<evidence type="ECO:0000256" key="10">
    <source>
        <dbReference type="ARBA" id="ARBA00023192"/>
    </source>
</evidence>
<dbReference type="InterPro" id="IPR042122">
    <property type="entry name" value="Ser_AcTrfase_N_sf"/>
</dbReference>
<keyword evidence="11 13" id="KW-0012">Acyltransferase</keyword>
<protein>
    <recommendedName>
        <fullName evidence="5 13">Serine acetyltransferase</fullName>
        <ecNumber evidence="4 13">2.3.1.30</ecNumber>
    </recommendedName>
</protein>
<dbReference type="Proteomes" id="UP000007382">
    <property type="component" value="Chromosome"/>
</dbReference>
<dbReference type="GO" id="GO:0005737">
    <property type="term" value="C:cytoplasm"/>
    <property type="evidence" value="ECO:0007669"/>
    <property type="project" value="UniProtKB-SubCell"/>
</dbReference>
<keyword evidence="6" id="KW-0963">Cytoplasm</keyword>
<evidence type="ECO:0000256" key="11">
    <source>
        <dbReference type="ARBA" id="ARBA00023315"/>
    </source>
</evidence>
<dbReference type="InterPro" id="IPR011004">
    <property type="entry name" value="Trimer_LpxA-like_sf"/>
</dbReference>
<comment type="subcellular location">
    <subcellularLocation>
        <location evidence="1">Cytoplasm</location>
    </subcellularLocation>
</comment>
<evidence type="ECO:0000256" key="13">
    <source>
        <dbReference type="PIRNR" id="PIRNR000441"/>
    </source>
</evidence>
<gene>
    <name evidence="15" type="ordered locus">LFE_1414</name>
</gene>
<dbReference type="InterPro" id="IPR010493">
    <property type="entry name" value="Ser_AcTrfase_N"/>
</dbReference>
<dbReference type="SUPFAM" id="SSF51161">
    <property type="entry name" value="Trimeric LpxA-like enzymes"/>
    <property type="match status" value="1"/>
</dbReference>
<comment type="pathway">
    <text evidence="2">Amino-acid biosynthesis; L-cysteine biosynthesis; L-cysteine from L-serine: step 1/2.</text>
</comment>
<dbReference type="HOGENOM" id="CLU_051638_10_0_0"/>
<dbReference type="eggNOG" id="COG1045">
    <property type="taxonomic scope" value="Bacteria"/>
</dbReference>
<dbReference type="UniPathway" id="UPA00136">
    <property type="reaction ID" value="UER00199"/>
</dbReference>
<dbReference type="OrthoDB" id="9801456at2"/>
<feature type="domain" description="Serine acetyltransferase N-terminal" evidence="14">
    <location>
        <begin position="21"/>
        <end position="56"/>
    </location>
</feature>
<dbReference type="InterPro" id="IPR018357">
    <property type="entry name" value="Hexapep_transf_CS"/>
</dbReference>
<dbReference type="InterPro" id="IPR053376">
    <property type="entry name" value="Serine_acetyltransferase"/>
</dbReference>
<accession>I0IP98</accession>
<dbReference type="FunFam" id="2.160.10.10:FF:000007">
    <property type="entry name" value="Serine acetyltransferase"/>
    <property type="match status" value="1"/>
</dbReference>
<dbReference type="Gene3D" id="1.10.3130.10">
    <property type="entry name" value="serine acetyltransferase, domain 1"/>
    <property type="match status" value="1"/>
</dbReference>
<dbReference type="GO" id="GO:0009001">
    <property type="term" value="F:serine O-acetyltransferase activity"/>
    <property type="evidence" value="ECO:0007669"/>
    <property type="project" value="UniProtKB-EC"/>
</dbReference>
<dbReference type="InterPro" id="IPR001451">
    <property type="entry name" value="Hexapep"/>
</dbReference>
<dbReference type="EMBL" id="AP012342">
    <property type="protein sequence ID" value="BAM07097.1"/>
    <property type="molecule type" value="Genomic_DNA"/>
</dbReference>
<evidence type="ECO:0000256" key="3">
    <source>
        <dbReference type="ARBA" id="ARBA00007274"/>
    </source>
</evidence>
<dbReference type="InterPro" id="IPR045304">
    <property type="entry name" value="LbH_SAT"/>
</dbReference>
<dbReference type="Pfam" id="PF00132">
    <property type="entry name" value="Hexapep"/>
    <property type="match status" value="1"/>
</dbReference>
<dbReference type="RefSeq" id="WP_014449585.1">
    <property type="nucleotide sequence ID" value="NC_017094.1"/>
</dbReference>
<name>I0IP98_LEPFC</name>
<evidence type="ECO:0000256" key="9">
    <source>
        <dbReference type="ARBA" id="ARBA00022737"/>
    </source>
</evidence>
<dbReference type="AlphaFoldDB" id="I0IP98"/>
<evidence type="ECO:0000256" key="7">
    <source>
        <dbReference type="ARBA" id="ARBA00022605"/>
    </source>
</evidence>
<dbReference type="Pfam" id="PF06426">
    <property type="entry name" value="SATase_N"/>
    <property type="match status" value="1"/>
</dbReference>
<dbReference type="PIRSF" id="PIRSF000441">
    <property type="entry name" value="CysE"/>
    <property type="match status" value="1"/>
</dbReference>